<dbReference type="Pfam" id="PF17921">
    <property type="entry name" value="Integrase_H2C2"/>
    <property type="match status" value="1"/>
</dbReference>
<dbReference type="SUPFAM" id="SSF53098">
    <property type="entry name" value="Ribonuclease H-like"/>
    <property type="match status" value="1"/>
</dbReference>
<sequence>MSFLALPKNLDLINAQEKDDQCQETIIEGEIDGFKIFKDNTGLVKVLKKGKNDEEIELIYIPNSCVNKIFKLAHDFNSHYSFLKTKEIINKQLYIPSIAKKPSTCLNKCDICKRRNITPYKKLPLKTIKTAYLMSELSMDIMGPINITGSKGQKYILNIIDNRSRYIFPITINSQKNEEIIDALTNEVFLRYGFPSVIRSDNASNFKSISLCTYMNKLNIKMEHSTPYYSQSNSPCERNLKTIQAAINKLINMTNKEWDTYLPFVAYTYNTSHIESLVQHLSSLCSTVNPPPVSTFFSDRIVQQALTPT</sequence>
<dbReference type="InterPro" id="IPR036397">
    <property type="entry name" value="RNaseH_sf"/>
</dbReference>
<evidence type="ECO:0000259" key="2">
    <source>
        <dbReference type="PROSITE" id="PS50994"/>
    </source>
</evidence>
<dbReference type="InterPro" id="IPR001584">
    <property type="entry name" value="Integrase_cat-core"/>
</dbReference>
<reference evidence="3" key="1">
    <citation type="submission" date="2014-07" db="EMBL/GenBank/DDBJ databases">
        <authorList>
            <person name="Martin A.A"/>
            <person name="De Silva N."/>
        </authorList>
    </citation>
    <scope>NUCLEOTIDE SEQUENCE</scope>
</reference>
<dbReference type="PANTHER" id="PTHR37984:SF5">
    <property type="entry name" value="PROTEIN NYNRIN-LIKE"/>
    <property type="match status" value="1"/>
</dbReference>
<dbReference type="InterPro" id="IPR041588">
    <property type="entry name" value="Integrase_H2C2"/>
</dbReference>
<dbReference type="WBParaSite" id="SVE_1661200.1">
    <property type="protein sequence ID" value="SVE_1661200.1"/>
    <property type="gene ID" value="SVE_1661200"/>
</dbReference>
<protein>
    <recommendedName>
        <fullName evidence="1">RNA-directed DNA polymerase</fullName>
        <ecNumber evidence="1">2.7.7.49</ecNumber>
    </recommendedName>
</protein>
<name>A0A0K0FW57_STRVS</name>
<evidence type="ECO:0000256" key="1">
    <source>
        <dbReference type="ARBA" id="ARBA00012493"/>
    </source>
</evidence>
<accession>A0A0K0FW57</accession>
<dbReference type="InterPro" id="IPR050951">
    <property type="entry name" value="Retrovirus_Pol_polyprotein"/>
</dbReference>
<dbReference type="PANTHER" id="PTHR37984">
    <property type="entry name" value="PROTEIN CBG26694"/>
    <property type="match status" value="1"/>
</dbReference>
<dbReference type="Gene3D" id="3.30.420.10">
    <property type="entry name" value="Ribonuclease H-like superfamily/Ribonuclease H"/>
    <property type="match status" value="1"/>
</dbReference>
<dbReference type="GO" id="GO:0015074">
    <property type="term" value="P:DNA integration"/>
    <property type="evidence" value="ECO:0007669"/>
    <property type="project" value="InterPro"/>
</dbReference>
<keyword evidence="3" id="KW-1185">Reference proteome</keyword>
<dbReference type="PROSITE" id="PS50994">
    <property type="entry name" value="INTEGRASE"/>
    <property type="match status" value="1"/>
</dbReference>
<dbReference type="EC" id="2.7.7.49" evidence="1"/>
<dbReference type="GO" id="GO:0003964">
    <property type="term" value="F:RNA-directed DNA polymerase activity"/>
    <property type="evidence" value="ECO:0007669"/>
    <property type="project" value="UniProtKB-EC"/>
</dbReference>
<dbReference type="AlphaFoldDB" id="A0A0K0FW57"/>
<dbReference type="InterPro" id="IPR012337">
    <property type="entry name" value="RNaseH-like_sf"/>
</dbReference>
<dbReference type="Pfam" id="PF00665">
    <property type="entry name" value="rve"/>
    <property type="match status" value="1"/>
</dbReference>
<dbReference type="STRING" id="75913.A0A0K0FW57"/>
<reference evidence="4" key="2">
    <citation type="submission" date="2015-08" db="UniProtKB">
        <authorList>
            <consortium name="WormBaseParasite"/>
        </authorList>
    </citation>
    <scope>IDENTIFICATION</scope>
</reference>
<evidence type="ECO:0000313" key="3">
    <source>
        <dbReference type="Proteomes" id="UP000035680"/>
    </source>
</evidence>
<evidence type="ECO:0000313" key="4">
    <source>
        <dbReference type="WBParaSite" id="SVE_1661200.1"/>
    </source>
</evidence>
<dbReference type="Proteomes" id="UP000035680">
    <property type="component" value="Unassembled WGS sequence"/>
</dbReference>
<dbReference type="GO" id="GO:0003676">
    <property type="term" value="F:nucleic acid binding"/>
    <property type="evidence" value="ECO:0007669"/>
    <property type="project" value="InterPro"/>
</dbReference>
<feature type="domain" description="Integrase catalytic" evidence="2">
    <location>
        <begin position="120"/>
        <end position="300"/>
    </location>
</feature>
<proteinExistence type="predicted"/>
<organism evidence="3 4">
    <name type="scientific">Strongyloides venezuelensis</name>
    <name type="common">Threadworm</name>
    <dbReference type="NCBI Taxonomy" id="75913"/>
    <lineage>
        <taxon>Eukaryota</taxon>
        <taxon>Metazoa</taxon>
        <taxon>Ecdysozoa</taxon>
        <taxon>Nematoda</taxon>
        <taxon>Chromadorea</taxon>
        <taxon>Rhabditida</taxon>
        <taxon>Tylenchina</taxon>
        <taxon>Panagrolaimomorpha</taxon>
        <taxon>Strongyloidoidea</taxon>
        <taxon>Strongyloididae</taxon>
        <taxon>Strongyloides</taxon>
    </lineage>
</organism>
<dbReference type="Gene3D" id="1.10.340.70">
    <property type="match status" value="1"/>
</dbReference>